<protein>
    <recommendedName>
        <fullName evidence="3">C-type lectin domain-containing protein</fullName>
    </recommendedName>
</protein>
<dbReference type="InterPro" id="IPR001304">
    <property type="entry name" value="C-type_lectin-like"/>
</dbReference>
<dbReference type="GO" id="GO:0009897">
    <property type="term" value="C:external side of plasma membrane"/>
    <property type="evidence" value="ECO:0000318"/>
    <property type="project" value="GO_Central"/>
</dbReference>
<dbReference type="InterPro" id="IPR016186">
    <property type="entry name" value="C-type_lectin-like/link_sf"/>
</dbReference>
<keyword evidence="1" id="KW-0430">Lectin</keyword>
<dbReference type="GO" id="GO:0006955">
    <property type="term" value="P:immune response"/>
    <property type="evidence" value="ECO:0000318"/>
    <property type="project" value="GO_Central"/>
</dbReference>
<reference evidence="4 5" key="1">
    <citation type="journal article" date="2007" name="Nature">
        <title>The medaka draft genome and insights into vertebrate genome evolution.</title>
        <authorList>
            <person name="Kasahara M."/>
            <person name="Naruse K."/>
            <person name="Sasaki S."/>
            <person name="Nakatani Y."/>
            <person name="Qu W."/>
            <person name="Ahsan B."/>
            <person name="Yamada T."/>
            <person name="Nagayasu Y."/>
            <person name="Doi K."/>
            <person name="Kasai Y."/>
            <person name="Jindo T."/>
            <person name="Kobayashi D."/>
            <person name="Shimada A."/>
            <person name="Toyoda A."/>
            <person name="Kuroki Y."/>
            <person name="Fujiyama A."/>
            <person name="Sasaki T."/>
            <person name="Shimizu A."/>
            <person name="Asakawa S."/>
            <person name="Shimizu N."/>
            <person name="Hashimoto S."/>
            <person name="Yang J."/>
            <person name="Lee Y."/>
            <person name="Matsushima K."/>
            <person name="Sugano S."/>
            <person name="Sakaizumi M."/>
            <person name="Narita T."/>
            <person name="Ohishi K."/>
            <person name="Haga S."/>
            <person name="Ohta F."/>
            <person name="Nomoto H."/>
            <person name="Nogata K."/>
            <person name="Morishita T."/>
            <person name="Endo T."/>
            <person name="Shin-I T."/>
            <person name="Takeda H."/>
            <person name="Morishita S."/>
            <person name="Kohara Y."/>
        </authorList>
    </citation>
    <scope>NUCLEOTIDE SEQUENCE [LARGE SCALE GENOMIC DNA]</scope>
    <source>
        <strain evidence="4 5">Hd-rR</strain>
    </source>
</reference>
<dbReference type="PANTHER" id="PTHR22803">
    <property type="entry name" value="MANNOSE, PHOSPHOLIPASE, LECTIN RECEPTOR RELATED"/>
    <property type="match status" value="1"/>
</dbReference>
<dbReference type="AlphaFoldDB" id="A0A3B3H9A4"/>
<dbReference type="Bgee" id="ENSORLG00000024541">
    <property type="expression patterns" value="Expressed in pharyngeal gill and 3 other cell types or tissues"/>
</dbReference>
<dbReference type="InterPro" id="IPR016187">
    <property type="entry name" value="CTDL_fold"/>
</dbReference>
<reference evidence="4" key="2">
    <citation type="submission" date="2025-08" db="UniProtKB">
        <authorList>
            <consortium name="Ensembl"/>
        </authorList>
    </citation>
    <scope>IDENTIFICATION</scope>
    <source>
        <strain evidence="4">Hd-rR</strain>
    </source>
</reference>
<reference evidence="4" key="3">
    <citation type="submission" date="2025-09" db="UniProtKB">
        <authorList>
            <consortium name="Ensembl"/>
        </authorList>
    </citation>
    <scope>IDENTIFICATION</scope>
    <source>
        <strain evidence="4">Hd-rR</strain>
    </source>
</reference>
<evidence type="ECO:0000259" key="3">
    <source>
        <dbReference type="PROSITE" id="PS50041"/>
    </source>
</evidence>
<dbReference type="Proteomes" id="UP000001038">
    <property type="component" value="Chromosome 21"/>
</dbReference>
<sequence length="221" mass="25901">MPSYGQKNVITLIRNWFSKRCFPGRQNKNNILQKFEQKVVTKLKNDLMKLHIPPRVKETQFKIMNDIYPSKELLRLLFNIDDNCCSFCQTKWIRFGTSCYFLSGESKSWDEARESCRTRGADLVVINTEEENMFLSALKKQKFWIGLSDRDLEGTWKWVDGSSLTPQFWEENQPDNGGGMVAYGEEDCVEIRFIPGSWNDISCETSLRWICEKEATLFELF</sequence>
<evidence type="ECO:0000256" key="2">
    <source>
        <dbReference type="ARBA" id="ARBA00023157"/>
    </source>
</evidence>
<dbReference type="InterPro" id="IPR050111">
    <property type="entry name" value="C-type_lectin/snaclec_domain"/>
</dbReference>
<dbReference type="Gene3D" id="3.10.100.10">
    <property type="entry name" value="Mannose-Binding Protein A, subunit A"/>
    <property type="match status" value="1"/>
</dbReference>
<dbReference type="GeneTree" id="ENSGT01030000234575"/>
<dbReference type="PROSITE" id="PS50041">
    <property type="entry name" value="C_TYPE_LECTIN_2"/>
    <property type="match status" value="1"/>
</dbReference>
<dbReference type="InParanoid" id="A0A3B3H9A4"/>
<dbReference type="GO" id="GO:0038187">
    <property type="term" value="F:pattern recognition receptor activity"/>
    <property type="evidence" value="ECO:0000318"/>
    <property type="project" value="GO_Central"/>
</dbReference>
<dbReference type="CDD" id="cd03590">
    <property type="entry name" value="CLECT_DC-SIGN_like"/>
    <property type="match status" value="1"/>
</dbReference>
<proteinExistence type="predicted"/>
<dbReference type="InterPro" id="IPR033989">
    <property type="entry name" value="CD209-like_CTLD"/>
</dbReference>
<dbReference type="GO" id="GO:0030246">
    <property type="term" value="F:carbohydrate binding"/>
    <property type="evidence" value="ECO:0000318"/>
    <property type="project" value="GO_Central"/>
</dbReference>
<name>A0A3B3H9A4_ORYLA</name>
<dbReference type="PROSITE" id="PS00615">
    <property type="entry name" value="C_TYPE_LECTIN_1"/>
    <property type="match status" value="1"/>
</dbReference>
<dbReference type="SMART" id="SM00034">
    <property type="entry name" value="CLECT"/>
    <property type="match status" value="1"/>
</dbReference>
<keyword evidence="5" id="KW-1185">Reference proteome</keyword>
<evidence type="ECO:0000313" key="4">
    <source>
        <dbReference type="Ensembl" id="ENSORLP00000028437.1"/>
    </source>
</evidence>
<dbReference type="Ensembl" id="ENSORLT00000044608.1">
    <property type="protein sequence ID" value="ENSORLP00000028437.1"/>
    <property type="gene ID" value="ENSORLG00000024541.1"/>
</dbReference>
<evidence type="ECO:0000313" key="5">
    <source>
        <dbReference type="Proteomes" id="UP000001038"/>
    </source>
</evidence>
<dbReference type="SUPFAM" id="SSF56436">
    <property type="entry name" value="C-type lectin-like"/>
    <property type="match status" value="1"/>
</dbReference>
<organism evidence="4 5">
    <name type="scientific">Oryzias latipes</name>
    <name type="common">Japanese rice fish</name>
    <name type="synonym">Japanese killifish</name>
    <dbReference type="NCBI Taxonomy" id="8090"/>
    <lineage>
        <taxon>Eukaryota</taxon>
        <taxon>Metazoa</taxon>
        <taxon>Chordata</taxon>
        <taxon>Craniata</taxon>
        <taxon>Vertebrata</taxon>
        <taxon>Euteleostomi</taxon>
        <taxon>Actinopterygii</taxon>
        <taxon>Neopterygii</taxon>
        <taxon>Teleostei</taxon>
        <taxon>Neoteleostei</taxon>
        <taxon>Acanthomorphata</taxon>
        <taxon>Ovalentaria</taxon>
        <taxon>Atherinomorphae</taxon>
        <taxon>Beloniformes</taxon>
        <taxon>Adrianichthyidae</taxon>
        <taxon>Oryziinae</taxon>
        <taxon>Oryzias</taxon>
    </lineage>
</organism>
<dbReference type="Pfam" id="PF00059">
    <property type="entry name" value="Lectin_C"/>
    <property type="match status" value="1"/>
</dbReference>
<dbReference type="InterPro" id="IPR018378">
    <property type="entry name" value="C-type_lectin_CS"/>
</dbReference>
<evidence type="ECO:0000256" key="1">
    <source>
        <dbReference type="ARBA" id="ARBA00022734"/>
    </source>
</evidence>
<keyword evidence="2" id="KW-1015">Disulfide bond</keyword>
<feature type="domain" description="C-type lectin" evidence="3">
    <location>
        <begin position="95"/>
        <end position="212"/>
    </location>
</feature>
<accession>A0A3B3H9A4</accession>